<feature type="domain" description="YdhG-like" evidence="1">
    <location>
        <begin position="20"/>
        <end position="110"/>
    </location>
</feature>
<name>A0A246J2Y8_9BURK</name>
<sequence>MPTLDPRVDAYIDRAAPFAQDVLRHWRATVHAQCPDVVETIKWGFPNFTYRDKILTGMAAFKAHCSIGFWHGDAAVGADHAKEGAMGQFGRITALKDLPPKKEQHAILRRAMKLIEDGVKARAPRPAAPKPPAEVPDDLAAALKKNAAARKTFEAFPPGQRREYIDWIVEAKKPETRERRLAQSVEWMAEGKRRNWKYENC</sequence>
<evidence type="ECO:0000259" key="1">
    <source>
        <dbReference type="Pfam" id="PF08818"/>
    </source>
</evidence>
<gene>
    <name evidence="2" type="ORF">CDN99_19025</name>
</gene>
<dbReference type="Pfam" id="PF13376">
    <property type="entry name" value="OmdA"/>
    <property type="match status" value="1"/>
</dbReference>
<evidence type="ECO:0000313" key="2">
    <source>
        <dbReference type="EMBL" id="OWQ86812.1"/>
    </source>
</evidence>
<protein>
    <recommendedName>
        <fullName evidence="1">YdhG-like domain-containing protein</fullName>
    </recommendedName>
</protein>
<reference evidence="2 3" key="1">
    <citation type="journal article" date="2008" name="Int. J. Syst. Evol. Microbiol.">
        <title>Description of Roseateles aquatilis sp. nov. and Roseateles terrae sp. nov., in the class Betaproteobacteria, and emended description of the genus Roseateles.</title>
        <authorList>
            <person name="Gomila M."/>
            <person name="Bowien B."/>
            <person name="Falsen E."/>
            <person name="Moore E.R."/>
            <person name="Lalucat J."/>
        </authorList>
    </citation>
    <scope>NUCLEOTIDE SEQUENCE [LARGE SCALE GENOMIC DNA]</scope>
    <source>
        <strain evidence="2 3">CCUG 48205</strain>
    </source>
</reference>
<keyword evidence="3" id="KW-1185">Reference proteome</keyword>
<dbReference type="SUPFAM" id="SSF159888">
    <property type="entry name" value="YdhG-like"/>
    <property type="match status" value="1"/>
</dbReference>
<evidence type="ECO:0000313" key="3">
    <source>
        <dbReference type="Proteomes" id="UP000197468"/>
    </source>
</evidence>
<proteinExistence type="predicted"/>
<accession>A0A246J2Y8</accession>
<dbReference type="RefSeq" id="WP_088386480.1">
    <property type="nucleotide sequence ID" value="NZ_NIOF01000010.1"/>
</dbReference>
<dbReference type="Pfam" id="PF08818">
    <property type="entry name" value="DUF1801"/>
    <property type="match status" value="1"/>
</dbReference>
<comment type="caution">
    <text evidence="2">The sequence shown here is derived from an EMBL/GenBank/DDBJ whole genome shotgun (WGS) entry which is preliminary data.</text>
</comment>
<dbReference type="EMBL" id="NIOF01000010">
    <property type="protein sequence ID" value="OWQ86812.1"/>
    <property type="molecule type" value="Genomic_DNA"/>
</dbReference>
<dbReference type="Gene3D" id="3.90.1150.200">
    <property type="match status" value="1"/>
</dbReference>
<dbReference type="Proteomes" id="UP000197468">
    <property type="component" value="Unassembled WGS sequence"/>
</dbReference>
<dbReference type="InterPro" id="IPR014922">
    <property type="entry name" value="YdhG-like"/>
</dbReference>
<dbReference type="OrthoDB" id="7619808at2"/>
<dbReference type="AlphaFoldDB" id="A0A246J2Y8"/>
<organism evidence="2 3">
    <name type="scientific">Roseateles aquatilis</name>
    <dbReference type="NCBI Taxonomy" id="431061"/>
    <lineage>
        <taxon>Bacteria</taxon>
        <taxon>Pseudomonadati</taxon>
        <taxon>Pseudomonadota</taxon>
        <taxon>Betaproteobacteria</taxon>
        <taxon>Burkholderiales</taxon>
        <taxon>Sphaerotilaceae</taxon>
        <taxon>Roseateles</taxon>
    </lineage>
</organism>